<feature type="region of interest" description="Disordered" evidence="6">
    <location>
        <begin position="268"/>
        <end position="289"/>
    </location>
</feature>
<evidence type="ECO:0000256" key="1">
    <source>
        <dbReference type="ARBA" id="ARBA00022723"/>
    </source>
</evidence>
<proteinExistence type="predicted"/>
<dbReference type="PROSITE" id="PS50102">
    <property type="entry name" value="RRM"/>
    <property type="match status" value="1"/>
</dbReference>
<dbReference type="InterPro" id="IPR012677">
    <property type="entry name" value="Nucleotide-bd_a/b_plait_sf"/>
</dbReference>
<feature type="region of interest" description="Disordered" evidence="6">
    <location>
        <begin position="1"/>
        <end position="28"/>
    </location>
</feature>
<dbReference type="Proteomes" id="UP000298493">
    <property type="component" value="Unassembled WGS sequence"/>
</dbReference>
<dbReference type="GO" id="GO:0003723">
    <property type="term" value="F:RNA binding"/>
    <property type="evidence" value="ECO:0007669"/>
    <property type="project" value="UniProtKB-UniRule"/>
</dbReference>
<dbReference type="SUPFAM" id="SSF54928">
    <property type="entry name" value="RNA-binding domain, RBD"/>
    <property type="match status" value="1"/>
</dbReference>
<keyword evidence="2 5" id="KW-0863">Zinc-finger</keyword>
<keyword evidence="4" id="KW-0694">RNA-binding</keyword>
<protein>
    <submittedName>
        <fullName evidence="9">Gb</fullName>
    </submittedName>
</protein>
<dbReference type="EMBL" id="SNSC02000003">
    <property type="protein sequence ID" value="TID26066.1"/>
    <property type="molecule type" value="Genomic_DNA"/>
</dbReference>
<feature type="domain" description="RRM" evidence="7">
    <location>
        <begin position="140"/>
        <end position="219"/>
    </location>
</feature>
<evidence type="ECO:0000313" key="9">
    <source>
        <dbReference type="EMBL" id="TID26066.1"/>
    </source>
</evidence>
<accession>A0A4Z1PK84</accession>
<evidence type="ECO:0000256" key="6">
    <source>
        <dbReference type="SAM" id="MobiDB-lite"/>
    </source>
</evidence>
<dbReference type="Gene3D" id="3.30.70.330">
    <property type="match status" value="1"/>
</dbReference>
<dbReference type="OrthoDB" id="448399at2759"/>
<dbReference type="PROSITE" id="PS01358">
    <property type="entry name" value="ZF_RANBP2_1"/>
    <property type="match status" value="1"/>
</dbReference>
<dbReference type="GO" id="GO:0008270">
    <property type="term" value="F:zinc ion binding"/>
    <property type="evidence" value="ECO:0007669"/>
    <property type="project" value="UniProtKB-KW"/>
</dbReference>
<dbReference type="AlphaFoldDB" id="A0A4Z1PK84"/>
<dbReference type="InterPro" id="IPR001876">
    <property type="entry name" value="Znf_RanBP2"/>
</dbReference>
<evidence type="ECO:0000256" key="4">
    <source>
        <dbReference type="PROSITE-ProRule" id="PRU00176"/>
    </source>
</evidence>
<reference evidence="9 10" key="1">
    <citation type="submission" date="2019-04" db="EMBL/GenBank/DDBJ databases">
        <title>High contiguity whole genome sequence and gene annotation resource for two Venturia nashicola isolates.</title>
        <authorList>
            <person name="Prokchorchik M."/>
            <person name="Won K."/>
            <person name="Lee Y."/>
            <person name="Choi E.D."/>
            <person name="Segonzac C."/>
            <person name="Sohn K.H."/>
        </authorList>
    </citation>
    <scope>NUCLEOTIDE SEQUENCE [LARGE SCALE GENOMIC DNA]</scope>
    <source>
        <strain evidence="9 10">PRI2</strain>
    </source>
</reference>
<keyword evidence="1" id="KW-0479">Metal-binding</keyword>
<gene>
    <name evidence="9" type="ORF">E6O75_ATG03929</name>
</gene>
<feature type="compositionally biased region" description="Polar residues" evidence="6">
    <location>
        <begin position="1"/>
        <end position="24"/>
    </location>
</feature>
<feature type="domain" description="RanBP2-type" evidence="8">
    <location>
        <begin position="234"/>
        <end position="263"/>
    </location>
</feature>
<evidence type="ECO:0000256" key="5">
    <source>
        <dbReference type="PROSITE-ProRule" id="PRU00322"/>
    </source>
</evidence>
<name>A0A4Z1PK84_9PEZI</name>
<evidence type="ECO:0000259" key="8">
    <source>
        <dbReference type="PROSITE" id="PS50199"/>
    </source>
</evidence>
<evidence type="ECO:0000256" key="2">
    <source>
        <dbReference type="ARBA" id="ARBA00022771"/>
    </source>
</evidence>
<evidence type="ECO:0000259" key="7">
    <source>
        <dbReference type="PROSITE" id="PS50102"/>
    </source>
</evidence>
<evidence type="ECO:0000313" key="10">
    <source>
        <dbReference type="Proteomes" id="UP000298493"/>
    </source>
</evidence>
<organism evidence="9 10">
    <name type="scientific">Venturia nashicola</name>
    <dbReference type="NCBI Taxonomy" id="86259"/>
    <lineage>
        <taxon>Eukaryota</taxon>
        <taxon>Fungi</taxon>
        <taxon>Dikarya</taxon>
        <taxon>Ascomycota</taxon>
        <taxon>Pezizomycotina</taxon>
        <taxon>Dothideomycetes</taxon>
        <taxon>Pleosporomycetidae</taxon>
        <taxon>Venturiales</taxon>
        <taxon>Venturiaceae</taxon>
        <taxon>Venturia</taxon>
    </lineage>
</organism>
<dbReference type="STRING" id="86259.A0A4Z1PK84"/>
<sequence length="338" mass="36311">MSFPPNQQQPWNGIGSSRPMTEQGQMAPMNPFSQQQYTMPLAPIGQQQMIPIPPNGQQMGINQGTGQQMVPFQPNGQQMGTYQPNEQGMGGYQPYGQQMVPLQPAMPPPPRPRVVQPQQLSNEEIQARRLLSAFMAEQSTVVILSSVPADVFQEDIHDFMATAGVRPVSLWTLMPRNGMRYDIAFVTFATHRQATRSLSLDGHFLPTTMSRIRVSPSSPRVLQRGNGVTTPFPVRQDWWCHGCRFRNPARNNNCERCALPRIVAQHPNNFGGNQPRQGSGGGNAPGLGGGFVGDNAFGGGSGGKNAFGGGSGGNNTFGRGAGNAPNMSGGYPGAGGSY</sequence>
<dbReference type="InterPro" id="IPR000504">
    <property type="entry name" value="RRM_dom"/>
</dbReference>
<comment type="caution">
    <text evidence="9">The sequence shown here is derived from an EMBL/GenBank/DDBJ whole genome shotgun (WGS) entry which is preliminary data.</text>
</comment>
<dbReference type="InterPro" id="IPR035979">
    <property type="entry name" value="RBD_domain_sf"/>
</dbReference>
<keyword evidence="10" id="KW-1185">Reference proteome</keyword>
<feature type="compositionally biased region" description="Gly residues" evidence="6">
    <location>
        <begin position="278"/>
        <end position="289"/>
    </location>
</feature>
<feature type="region of interest" description="Disordered" evidence="6">
    <location>
        <begin position="319"/>
        <end position="338"/>
    </location>
</feature>
<dbReference type="PROSITE" id="PS50199">
    <property type="entry name" value="ZF_RANBP2_2"/>
    <property type="match status" value="1"/>
</dbReference>
<keyword evidence="3" id="KW-0862">Zinc</keyword>
<evidence type="ECO:0000256" key="3">
    <source>
        <dbReference type="ARBA" id="ARBA00022833"/>
    </source>
</evidence>